<reference evidence="1" key="1">
    <citation type="submission" date="2023-04" db="EMBL/GenBank/DDBJ databases">
        <title>Genomic diversity of scab-causing Streptomyces spp. in the province of Quebec, Canada.</title>
        <authorList>
            <person name="Biessy A."/>
            <person name="Cadieux M."/>
            <person name="Ciotola M."/>
            <person name="Filion M."/>
        </authorList>
    </citation>
    <scope>NUCLEOTIDE SEQUENCE</scope>
    <source>
        <strain evidence="1">B21-115</strain>
    </source>
</reference>
<dbReference type="Proteomes" id="UP001310290">
    <property type="component" value="Unassembled WGS sequence"/>
</dbReference>
<gene>
    <name evidence="1" type="ORF">QBA35_09175</name>
</gene>
<sequence length="46" mass="5046">MLVIADDVTWLDKADAAVVGFVVRRVTDAPMSSTTLPDARRREGSR</sequence>
<accession>A0ABU8AIL8</accession>
<protein>
    <submittedName>
        <fullName evidence="1">Uncharacterized protein</fullName>
    </submittedName>
</protein>
<keyword evidence="2" id="KW-1185">Reference proteome</keyword>
<dbReference type="RefSeq" id="WP_334659888.1">
    <property type="nucleotide sequence ID" value="NZ_JARULZ010000001.1"/>
</dbReference>
<name>A0ABU8AIL8_9ACTN</name>
<evidence type="ECO:0000313" key="2">
    <source>
        <dbReference type="Proteomes" id="UP001310290"/>
    </source>
</evidence>
<proteinExistence type="predicted"/>
<dbReference type="EMBL" id="JARULZ010000001">
    <property type="protein sequence ID" value="MEH0633536.1"/>
    <property type="molecule type" value="Genomic_DNA"/>
</dbReference>
<organism evidence="1 2">
    <name type="scientific">Streptomyces bottropensis</name>
    <dbReference type="NCBI Taxonomy" id="42235"/>
    <lineage>
        <taxon>Bacteria</taxon>
        <taxon>Bacillati</taxon>
        <taxon>Actinomycetota</taxon>
        <taxon>Actinomycetes</taxon>
        <taxon>Kitasatosporales</taxon>
        <taxon>Streptomycetaceae</taxon>
        <taxon>Streptomyces</taxon>
    </lineage>
</organism>
<comment type="caution">
    <text evidence="1">The sequence shown here is derived from an EMBL/GenBank/DDBJ whole genome shotgun (WGS) entry which is preliminary data.</text>
</comment>
<evidence type="ECO:0000313" key="1">
    <source>
        <dbReference type="EMBL" id="MEH0633536.1"/>
    </source>
</evidence>